<evidence type="ECO:0000256" key="8">
    <source>
        <dbReference type="HAMAP-Rule" id="MF_00425"/>
    </source>
</evidence>
<evidence type="ECO:0000256" key="3">
    <source>
        <dbReference type="ARBA" id="ARBA00023027"/>
    </source>
</evidence>
<dbReference type="RefSeq" id="WP_012506674.1">
    <property type="nucleotide sequence ID" value="NC_011059.1"/>
</dbReference>
<dbReference type="STRING" id="290512.Paes_2138"/>
<evidence type="ECO:0000259" key="9">
    <source>
        <dbReference type="Pfam" id="PF05896"/>
    </source>
</evidence>
<keyword evidence="7 8" id="KW-0739">Sodium transport</keyword>
<comment type="similarity">
    <text evidence="8">Belongs to the NqrA family.</text>
</comment>
<keyword evidence="2 8" id="KW-1278">Translocase</keyword>
<dbReference type="GO" id="GO:0016655">
    <property type="term" value="F:oxidoreductase activity, acting on NAD(P)H, quinone or similar compound as acceptor"/>
    <property type="evidence" value="ECO:0007669"/>
    <property type="project" value="UniProtKB-UniRule"/>
</dbReference>
<dbReference type="Pfam" id="PF24836">
    <property type="entry name" value="NQRA_2nd"/>
    <property type="match status" value="1"/>
</dbReference>
<dbReference type="EMBL" id="CP001108">
    <property type="protein sequence ID" value="ACF47142.1"/>
    <property type="molecule type" value="Genomic_DNA"/>
</dbReference>
<keyword evidence="13" id="KW-1185">Reference proteome</keyword>
<dbReference type="AlphaFoldDB" id="B4S5U5"/>
<evidence type="ECO:0000256" key="2">
    <source>
        <dbReference type="ARBA" id="ARBA00022967"/>
    </source>
</evidence>
<evidence type="ECO:0000259" key="11">
    <source>
        <dbReference type="Pfam" id="PF24836"/>
    </source>
</evidence>
<dbReference type="eggNOG" id="COG1726">
    <property type="taxonomic scope" value="Bacteria"/>
</dbReference>
<keyword evidence="1 8" id="KW-0813">Transport</keyword>
<evidence type="ECO:0000259" key="10">
    <source>
        <dbReference type="Pfam" id="PF11973"/>
    </source>
</evidence>
<reference evidence="12" key="1">
    <citation type="submission" date="2008-06" db="EMBL/GenBank/DDBJ databases">
        <title>Complete sequence of chromosome of Prosthecochloris aestuarii DSM 271.</title>
        <authorList>
            <consortium name="US DOE Joint Genome Institute"/>
            <person name="Lucas S."/>
            <person name="Copeland A."/>
            <person name="Lapidus A."/>
            <person name="Glavina del Rio T."/>
            <person name="Dalin E."/>
            <person name="Tice H."/>
            <person name="Bruce D."/>
            <person name="Goodwin L."/>
            <person name="Pitluck S."/>
            <person name="Schmutz J."/>
            <person name="Larimer F."/>
            <person name="Land M."/>
            <person name="Hauser L."/>
            <person name="Kyrpides N."/>
            <person name="Anderson I."/>
            <person name="Liu Z."/>
            <person name="Li T."/>
            <person name="Zhao F."/>
            <person name="Overmann J."/>
            <person name="Bryant D.A."/>
            <person name="Richardson P."/>
        </authorList>
    </citation>
    <scope>NUCLEOTIDE SEQUENCE [LARGE SCALE GENOMIC DNA]</scope>
    <source>
        <strain evidence="12">DSM 271</strain>
    </source>
</reference>
<evidence type="ECO:0000256" key="7">
    <source>
        <dbReference type="ARBA" id="ARBA00023201"/>
    </source>
</evidence>
<dbReference type="KEGG" id="paa:Paes_2138"/>
<protein>
    <recommendedName>
        <fullName evidence="8">Na(+)-translocating NADH-quinone reductase subunit A</fullName>
        <shortName evidence="8">Na(+)-NQR subunit A</shortName>
        <shortName evidence="8">Na(+)-translocating NQR subunit A</shortName>
        <ecNumber evidence="8">7.2.1.1</ecNumber>
    </recommendedName>
    <alternativeName>
        <fullName evidence="8">NQR complex subunit A</fullName>
    </alternativeName>
    <alternativeName>
        <fullName evidence="8">NQR-1 subunit A</fullName>
    </alternativeName>
</protein>
<proteinExistence type="inferred from homology"/>
<organism evidence="12 13">
    <name type="scientific">Prosthecochloris aestuarii (strain DSM 271 / SK 413)</name>
    <dbReference type="NCBI Taxonomy" id="290512"/>
    <lineage>
        <taxon>Bacteria</taxon>
        <taxon>Pseudomonadati</taxon>
        <taxon>Chlorobiota</taxon>
        <taxon>Chlorobiia</taxon>
        <taxon>Chlorobiales</taxon>
        <taxon>Chlorobiaceae</taxon>
        <taxon>Prosthecochloris</taxon>
    </lineage>
</organism>
<dbReference type="Pfam" id="PF05896">
    <property type="entry name" value="NQRA_N"/>
    <property type="match status" value="1"/>
</dbReference>
<feature type="domain" description="NqrA second alpha/beta" evidence="11">
    <location>
        <begin position="116"/>
        <end position="259"/>
    </location>
</feature>
<dbReference type="Proteomes" id="UP000002725">
    <property type="component" value="Chromosome"/>
</dbReference>
<evidence type="ECO:0000256" key="1">
    <source>
        <dbReference type="ARBA" id="ARBA00022448"/>
    </source>
</evidence>
<comment type="function">
    <text evidence="8">NQR complex catalyzes the reduction of ubiquinone-1 to ubiquinol by two successive reactions, coupled with the transport of Na(+) ions from the cytoplasm to the periplasm. NqrA to NqrE are probably involved in the second step, the conversion of ubisemiquinone to ubiquinol.</text>
</comment>
<dbReference type="InterPro" id="IPR056147">
    <property type="entry name" value="NQRA_N"/>
</dbReference>
<sequence>MSVIRIRKGHDLNILGVPEKKLQHLQRPVRLELCPLDFRGIKPKLLVREGERVNAGGAVYRDKGRPDILFTSPASGTISSIAYGERRTITGITIDLDKSDIFEDFRVSDADHSDPSSIRSLLLKSGLWPVIRQRPFSGIADPDVSPKAVFVPAMPTAPFAPDIFMQLDGKDRAFQSGLTLLARLTGSPVHLVIDEKNSSPLFTGAEDVILHRFSGPHPAGNVGIHIHHIAPIRHRDDHVWYVLPQDVARIGAFFLTGRLPVTKVMTVGGEAVEQRQYLGFMQGSLIGDILEGNPVSEPARIISGDVLTGTRRDLQKPIGFYDEVVSVIPEKTGRDFIGWLSPGMRKYSVTNLFLSRLFPSGSFSLDTGLNGSERVMIPFGNIESVLPIDIIPTWLIKMIIARDIDEMEKLGIYECDPEDFALCSFVDASKMEIVDIIRDGLDYIEKNG</sequence>
<keyword evidence="6 8" id="KW-0830">Ubiquinone</keyword>
<evidence type="ECO:0000256" key="4">
    <source>
        <dbReference type="ARBA" id="ARBA00023053"/>
    </source>
</evidence>
<evidence type="ECO:0000313" key="13">
    <source>
        <dbReference type="Proteomes" id="UP000002725"/>
    </source>
</evidence>
<evidence type="ECO:0000313" key="12">
    <source>
        <dbReference type="EMBL" id="ACF47142.1"/>
    </source>
</evidence>
<dbReference type="HOGENOM" id="CLU_046656_0_0_10"/>
<accession>B4S5U5</accession>
<dbReference type="InterPro" id="IPR056148">
    <property type="entry name" value="NQRA_2nd"/>
</dbReference>
<dbReference type="HAMAP" id="MF_00425">
    <property type="entry name" value="NqrA"/>
    <property type="match status" value="1"/>
</dbReference>
<dbReference type="NCBIfam" id="TIGR01936">
    <property type="entry name" value="nqrA"/>
    <property type="match status" value="1"/>
</dbReference>
<feature type="domain" description="NqrA N-terminal barrel-sandwich hybrid" evidence="9">
    <location>
        <begin position="4"/>
        <end position="97"/>
    </location>
</feature>
<dbReference type="EC" id="7.2.1.1" evidence="8"/>
<dbReference type="InterPro" id="IPR022615">
    <property type="entry name" value="NqrA_C_domain"/>
</dbReference>
<keyword evidence="5 8" id="KW-0406">Ion transport</keyword>
<gene>
    <name evidence="8" type="primary">nqrA</name>
    <name evidence="12" type="ordered locus">Paes_2138</name>
</gene>
<dbReference type="InterPro" id="IPR008703">
    <property type="entry name" value="NqrA"/>
</dbReference>
<feature type="domain" description="Na(+)-translocating NADH-quinone reductase subunit A C-terminal" evidence="10">
    <location>
        <begin position="267"/>
        <end position="311"/>
    </location>
</feature>
<name>B4S5U5_PROA2</name>
<dbReference type="GO" id="GO:0006814">
    <property type="term" value="P:sodium ion transport"/>
    <property type="evidence" value="ECO:0007669"/>
    <property type="project" value="UniProtKB-UniRule"/>
</dbReference>
<evidence type="ECO:0000256" key="5">
    <source>
        <dbReference type="ARBA" id="ARBA00023065"/>
    </source>
</evidence>
<dbReference type="PANTHER" id="PTHR37839">
    <property type="entry name" value="NA(+)-TRANSLOCATING NADH-QUINONE REDUCTASE SUBUNIT A"/>
    <property type="match status" value="1"/>
</dbReference>
<keyword evidence="4 8" id="KW-0915">Sodium</keyword>
<keyword evidence="3 8" id="KW-0520">NAD</keyword>
<comment type="subunit">
    <text evidence="8">Composed of six subunits; NqrA, NqrB, NqrC, NqrD, NqrE and NqrF.</text>
</comment>
<dbReference type="NCBIfam" id="NF003761">
    <property type="entry name" value="PRK05352.1-4"/>
    <property type="match status" value="1"/>
</dbReference>
<comment type="catalytic activity">
    <reaction evidence="8">
        <text>a ubiquinone + n Na(+)(in) + NADH + H(+) = a ubiquinol + n Na(+)(out) + NAD(+)</text>
        <dbReference type="Rhea" id="RHEA:47748"/>
        <dbReference type="Rhea" id="RHEA-COMP:9565"/>
        <dbReference type="Rhea" id="RHEA-COMP:9566"/>
        <dbReference type="ChEBI" id="CHEBI:15378"/>
        <dbReference type="ChEBI" id="CHEBI:16389"/>
        <dbReference type="ChEBI" id="CHEBI:17976"/>
        <dbReference type="ChEBI" id="CHEBI:29101"/>
        <dbReference type="ChEBI" id="CHEBI:57540"/>
        <dbReference type="ChEBI" id="CHEBI:57945"/>
        <dbReference type="EC" id="7.2.1.1"/>
    </reaction>
</comment>
<dbReference type="Pfam" id="PF11973">
    <property type="entry name" value="NQRA_SLBB"/>
    <property type="match status" value="1"/>
</dbReference>
<evidence type="ECO:0000256" key="6">
    <source>
        <dbReference type="ARBA" id="ARBA00023075"/>
    </source>
</evidence>
<dbReference type="PANTHER" id="PTHR37839:SF1">
    <property type="entry name" value="NA(+)-TRANSLOCATING NADH-QUINONE REDUCTASE SUBUNIT A"/>
    <property type="match status" value="1"/>
</dbReference>